<dbReference type="Pfam" id="PF13532">
    <property type="entry name" value="2OG-FeII_Oxy_2"/>
    <property type="match status" value="1"/>
</dbReference>
<feature type="domain" description="Fe2OG dioxygenase" evidence="16">
    <location>
        <begin position="117"/>
        <end position="217"/>
    </location>
</feature>
<dbReference type="FunFam" id="2.60.120.590:FF:000005">
    <property type="entry name" value="Alpha-ketoglutarate-dependent dioxygenase AlkB"/>
    <property type="match status" value="1"/>
</dbReference>
<dbReference type="PANTHER" id="PTHR16557">
    <property type="entry name" value="ALKYLATED DNA REPAIR PROTEIN ALKB-RELATED"/>
    <property type="match status" value="1"/>
</dbReference>
<dbReference type="InterPro" id="IPR005123">
    <property type="entry name" value="Oxoglu/Fe-dep_dioxygenase_dom"/>
</dbReference>
<dbReference type="NCBIfam" id="NF011930">
    <property type="entry name" value="PRK15401.1"/>
    <property type="match status" value="1"/>
</dbReference>
<feature type="binding site" evidence="14">
    <location>
        <position position="73"/>
    </location>
    <ligand>
        <name>substrate</name>
    </ligand>
</feature>
<dbReference type="GO" id="GO:0035516">
    <property type="term" value="F:broad specificity oxidative DNA demethylase activity"/>
    <property type="evidence" value="ECO:0007669"/>
    <property type="project" value="UniProtKB-EC"/>
</dbReference>
<dbReference type="GO" id="GO:0006281">
    <property type="term" value="P:DNA repair"/>
    <property type="evidence" value="ECO:0007669"/>
    <property type="project" value="UniProtKB-KW"/>
</dbReference>
<keyword evidence="3" id="KW-0227">DNA damage</keyword>
<feature type="binding site" evidence="15">
    <location>
        <position position="135"/>
    </location>
    <ligand>
        <name>Fe cation</name>
        <dbReference type="ChEBI" id="CHEBI:24875"/>
        <note>catalytic</note>
    </ligand>
</feature>
<dbReference type="GO" id="GO:0008168">
    <property type="term" value="F:methyltransferase activity"/>
    <property type="evidence" value="ECO:0007669"/>
    <property type="project" value="UniProtKB-KW"/>
</dbReference>
<keyword evidence="17" id="KW-0808">Transferase</keyword>
<dbReference type="OrthoDB" id="9796932at2"/>
<evidence type="ECO:0000256" key="14">
    <source>
        <dbReference type="PIRSR" id="PIRSR604574-1"/>
    </source>
</evidence>
<dbReference type="InterPro" id="IPR037151">
    <property type="entry name" value="AlkB-like_sf"/>
</dbReference>
<comment type="catalytic activity">
    <reaction evidence="8">
        <text>a methylated nucleobase within DNA + 2-oxoglutarate + O2 = a nucleobase within DNA + formaldehyde + succinate + CO2</text>
        <dbReference type="Rhea" id="RHEA:30299"/>
        <dbReference type="Rhea" id="RHEA-COMP:12192"/>
        <dbReference type="Rhea" id="RHEA-COMP:12193"/>
        <dbReference type="ChEBI" id="CHEBI:15379"/>
        <dbReference type="ChEBI" id="CHEBI:16526"/>
        <dbReference type="ChEBI" id="CHEBI:16810"/>
        <dbReference type="ChEBI" id="CHEBI:16842"/>
        <dbReference type="ChEBI" id="CHEBI:30031"/>
        <dbReference type="ChEBI" id="CHEBI:32875"/>
        <dbReference type="ChEBI" id="CHEBI:64428"/>
        <dbReference type="EC" id="1.14.11.33"/>
    </reaction>
</comment>
<comment type="cofactor">
    <cofactor evidence="15">
        <name>Fe(2+)</name>
        <dbReference type="ChEBI" id="CHEBI:29033"/>
    </cofactor>
    <text evidence="15">Binds 1 Fe(2+) ion per subunit.</text>
</comment>
<dbReference type="PANTHER" id="PTHR16557:SF2">
    <property type="entry name" value="NUCLEIC ACID DIOXYGENASE ALKBH1"/>
    <property type="match status" value="1"/>
</dbReference>
<dbReference type="SUPFAM" id="SSF51197">
    <property type="entry name" value="Clavaminate synthase-like"/>
    <property type="match status" value="1"/>
</dbReference>
<evidence type="ECO:0000256" key="13">
    <source>
        <dbReference type="ARBA" id="ARBA00082512"/>
    </source>
</evidence>
<organism evidence="17 18">
    <name type="scientific">Ewingella americana</name>
    <dbReference type="NCBI Taxonomy" id="41202"/>
    <lineage>
        <taxon>Bacteria</taxon>
        <taxon>Pseudomonadati</taxon>
        <taxon>Pseudomonadota</taxon>
        <taxon>Gammaproteobacteria</taxon>
        <taxon>Enterobacterales</taxon>
        <taxon>Yersiniaceae</taxon>
        <taxon>Ewingella</taxon>
    </lineage>
</organism>
<dbReference type="Gene3D" id="2.60.120.590">
    <property type="entry name" value="Alpha-ketoglutarate-dependent dioxygenase AlkB-like"/>
    <property type="match status" value="1"/>
</dbReference>
<dbReference type="GO" id="GO:0032259">
    <property type="term" value="P:methylation"/>
    <property type="evidence" value="ECO:0007669"/>
    <property type="project" value="UniProtKB-KW"/>
</dbReference>
<evidence type="ECO:0000256" key="8">
    <source>
        <dbReference type="ARBA" id="ARBA00050106"/>
    </source>
</evidence>
<evidence type="ECO:0000313" key="17">
    <source>
        <dbReference type="EMBL" id="TPG61445.1"/>
    </source>
</evidence>
<dbReference type="Proteomes" id="UP000317663">
    <property type="component" value="Unassembled WGS sequence"/>
</dbReference>
<dbReference type="GO" id="GO:0035515">
    <property type="term" value="F:oxidative RNA demethylase activity"/>
    <property type="evidence" value="ECO:0007669"/>
    <property type="project" value="TreeGrafter"/>
</dbReference>
<evidence type="ECO:0000256" key="12">
    <source>
        <dbReference type="ARBA" id="ARBA00080712"/>
    </source>
</evidence>
<gene>
    <name evidence="17" type="primary">alkB</name>
    <name evidence="17" type="ORF">EAH77_12435</name>
</gene>
<evidence type="ECO:0000256" key="15">
    <source>
        <dbReference type="PIRSR" id="PIRSR604574-2"/>
    </source>
</evidence>
<evidence type="ECO:0000256" key="9">
    <source>
        <dbReference type="ARBA" id="ARBA00055649"/>
    </source>
</evidence>
<keyword evidence="6 15" id="KW-0408">Iron</keyword>
<keyword evidence="17" id="KW-0489">Methyltransferase</keyword>
<keyword evidence="4" id="KW-0223">Dioxygenase</keyword>
<evidence type="ECO:0000259" key="16">
    <source>
        <dbReference type="PROSITE" id="PS51471"/>
    </source>
</evidence>
<evidence type="ECO:0000256" key="3">
    <source>
        <dbReference type="ARBA" id="ARBA00022763"/>
    </source>
</evidence>
<feature type="binding site" evidence="14">
    <location>
        <position position="139"/>
    </location>
    <ligand>
        <name>substrate</name>
    </ligand>
</feature>
<evidence type="ECO:0000256" key="2">
    <source>
        <dbReference type="ARBA" id="ARBA00022723"/>
    </source>
</evidence>
<evidence type="ECO:0000256" key="5">
    <source>
        <dbReference type="ARBA" id="ARBA00023002"/>
    </source>
</evidence>
<accession>A0A502GHU9</accession>
<feature type="binding site" evidence="14">
    <location>
        <begin position="208"/>
        <end position="214"/>
    </location>
    <ligand>
        <name>2-oxoglutarate</name>
        <dbReference type="ChEBI" id="CHEBI:16810"/>
    </ligand>
</feature>
<evidence type="ECO:0000256" key="6">
    <source>
        <dbReference type="ARBA" id="ARBA00023004"/>
    </source>
</evidence>
<keyword evidence="7" id="KW-0234">DNA repair</keyword>
<evidence type="ECO:0000256" key="11">
    <source>
        <dbReference type="ARBA" id="ARBA00072243"/>
    </source>
</evidence>
<feature type="binding site" evidence="15">
    <location>
        <position position="191"/>
    </location>
    <ligand>
        <name>Fe cation</name>
        <dbReference type="ChEBI" id="CHEBI:24875"/>
        <note>catalytic</note>
    </ligand>
</feature>
<dbReference type="EMBL" id="RCZD01000006">
    <property type="protein sequence ID" value="TPG61445.1"/>
    <property type="molecule type" value="Genomic_DNA"/>
</dbReference>
<evidence type="ECO:0000256" key="1">
    <source>
        <dbReference type="ARBA" id="ARBA00007879"/>
    </source>
</evidence>
<name>A0A502GHU9_9GAMM</name>
<dbReference type="EC" id="1.14.11.33" evidence="10"/>
<dbReference type="InterPro" id="IPR004574">
    <property type="entry name" value="Alkb"/>
</dbReference>
<keyword evidence="18" id="KW-1185">Reference proteome</keyword>
<protein>
    <recommendedName>
        <fullName evidence="11">Alpha-ketoglutarate-dependent dioxygenase AlkB</fullName>
        <ecNumber evidence="10">1.14.11.33</ecNumber>
    </recommendedName>
    <alternativeName>
        <fullName evidence="12">Alkylated DNA repair protein AlkB</fullName>
    </alternativeName>
    <alternativeName>
        <fullName evidence="13">DNA oxidative demethylase AlkB</fullName>
    </alternativeName>
</protein>
<evidence type="ECO:0000256" key="7">
    <source>
        <dbReference type="ARBA" id="ARBA00023204"/>
    </source>
</evidence>
<keyword evidence="2 15" id="KW-0479">Metal-binding</keyword>
<proteinExistence type="inferred from homology"/>
<sequence>MNLDLFDHPDFHPHWREELAPGAVVLRGGALKDDTALLAEINRIAGLVPFQYRATPGGYAMSVAMTNCGDVGWVTDRQGYRYQATSPENQQPWPAMPALFRSLAVDAADQAGFPDFQPDACLINRYQPGAKMSLHQDKDEHDFAAPIVSVSLGLPAIFQFGGMERSDKTQRVALTHGDIVVWGGPSRLRYHGILPLKAGEHPLTGQYRFNLTFRTAGSQA</sequence>
<dbReference type="GO" id="GO:0005737">
    <property type="term" value="C:cytoplasm"/>
    <property type="evidence" value="ECO:0007669"/>
    <property type="project" value="TreeGrafter"/>
</dbReference>
<dbReference type="RefSeq" id="WP_140473102.1">
    <property type="nucleotide sequence ID" value="NZ_RCZD01000006.1"/>
</dbReference>
<feature type="binding site" evidence="14">
    <location>
        <begin position="124"/>
        <end position="126"/>
    </location>
    <ligand>
        <name>2-oxoglutarate</name>
        <dbReference type="ChEBI" id="CHEBI:16810"/>
    </ligand>
</feature>
<evidence type="ECO:0000313" key="18">
    <source>
        <dbReference type="Proteomes" id="UP000317663"/>
    </source>
</evidence>
<reference evidence="17 18" key="1">
    <citation type="journal article" date="2019" name="Environ. Microbiol.">
        <title>Species interactions and distinct microbial communities in high Arctic permafrost affected cryosols are associated with the CH4 and CO2 gas fluxes.</title>
        <authorList>
            <person name="Altshuler I."/>
            <person name="Hamel J."/>
            <person name="Turney S."/>
            <person name="Magnuson E."/>
            <person name="Levesque R."/>
            <person name="Greer C."/>
            <person name="Whyte L.G."/>
        </authorList>
    </citation>
    <scope>NUCLEOTIDE SEQUENCE [LARGE SCALE GENOMIC DNA]</scope>
    <source>
        <strain evidence="17 18">E4</strain>
    </source>
</reference>
<evidence type="ECO:0000256" key="4">
    <source>
        <dbReference type="ARBA" id="ARBA00022964"/>
    </source>
</evidence>
<keyword evidence="5" id="KW-0560">Oxidoreductase</keyword>
<feature type="binding site" evidence="14">
    <location>
        <position position="165"/>
    </location>
    <ligand>
        <name>substrate</name>
    </ligand>
</feature>
<evidence type="ECO:0000256" key="10">
    <source>
        <dbReference type="ARBA" id="ARBA00066725"/>
    </source>
</evidence>
<dbReference type="PROSITE" id="PS51471">
    <property type="entry name" value="FE2OG_OXY"/>
    <property type="match status" value="1"/>
</dbReference>
<comment type="caution">
    <text evidence="17">The sequence shown here is derived from an EMBL/GenBank/DDBJ whole genome shotgun (WGS) entry which is preliminary data.</text>
</comment>
<dbReference type="InterPro" id="IPR027450">
    <property type="entry name" value="AlkB-like"/>
</dbReference>
<comment type="similarity">
    <text evidence="1">Belongs to the alkB family.</text>
</comment>
<dbReference type="AlphaFoldDB" id="A0A502GHU9"/>
<dbReference type="GO" id="GO:0035513">
    <property type="term" value="P:oxidative RNA demethylation"/>
    <property type="evidence" value="ECO:0007669"/>
    <property type="project" value="TreeGrafter"/>
</dbReference>
<feature type="binding site" evidence="14">
    <location>
        <begin position="80"/>
        <end position="82"/>
    </location>
    <ligand>
        <name>substrate</name>
    </ligand>
</feature>
<comment type="function">
    <text evidence="9">Dioxygenase that repairs alkylated DNA and RNA containing 3-methylcytosine or 1-methyladenine by oxidative demethylation. Has highest activity towards 3-methylcytosine. Has lower activity towards alkylated DNA containing ethenoadenine, and no detectable activity towards 1-methylguanine or 3-methylthymine. Accepts double-stranded and single-stranded substrates. Requires molecular oxygen, alpha-ketoglutarate and iron. Provides extensive resistance to alkylating agents such as MMS and DMS (SN2 agents), but not to MMNG and MNU (SN1 agents).</text>
</comment>
<dbReference type="GO" id="GO:0008198">
    <property type="term" value="F:ferrous iron binding"/>
    <property type="evidence" value="ECO:0007669"/>
    <property type="project" value="TreeGrafter"/>
</dbReference>
<feature type="binding site" evidence="15">
    <location>
        <position position="137"/>
    </location>
    <ligand>
        <name>Fe cation</name>
        <dbReference type="ChEBI" id="CHEBI:24875"/>
        <note>catalytic</note>
    </ligand>
</feature>